<comment type="caution">
    <text evidence="1">The sequence shown here is derived from an EMBL/GenBank/DDBJ whole genome shotgun (WGS) entry which is preliminary data.</text>
</comment>
<accession>A0A0J9EYH3</accession>
<dbReference type="Proteomes" id="UP000033607">
    <property type="component" value="Unassembled WGS sequence"/>
</dbReference>
<gene>
    <name evidence="1" type="ORF">WN50_36810</name>
</gene>
<name>A0A0J9EYH3_9CYAN</name>
<protein>
    <submittedName>
        <fullName evidence="1">Uncharacterized protein</fullName>
    </submittedName>
</protein>
<sequence length="139" mass="16545">MAYWIKISEDRKEYIVNLDRIGAFCVELNQRIKFWLPDSGQPIVVNGQSNPEVYQMFCNYIDKTLSQVTHAYWIRIEYERKEYLINLARIHTFTCDTGKRITFWLPDGVEPIILNPQTYPEVYHQVQDYIRTTTGYSLP</sequence>
<evidence type="ECO:0000313" key="2">
    <source>
        <dbReference type="Proteomes" id="UP000033607"/>
    </source>
</evidence>
<evidence type="ECO:0000313" key="1">
    <source>
        <dbReference type="EMBL" id="KMW70250.1"/>
    </source>
</evidence>
<dbReference type="RefSeq" id="WP_049560329.1">
    <property type="nucleotide sequence ID" value="NZ_LATL02000224.1"/>
</dbReference>
<organism evidence="1 2">
    <name type="scientific">Limnoraphis robusta CS-951</name>
    <dbReference type="NCBI Taxonomy" id="1637645"/>
    <lineage>
        <taxon>Bacteria</taxon>
        <taxon>Bacillati</taxon>
        <taxon>Cyanobacteriota</taxon>
        <taxon>Cyanophyceae</taxon>
        <taxon>Oscillatoriophycideae</taxon>
        <taxon>Oscillatoriales</taxon>
        <taxon>Sirenicapillariaceae</taxon>
        <taxon>Limnoraphis</taxon>
    </lineage>
</organism>
<dbReference type="EMBL" id="LATL02000224">
    <property type="protein sequence ID" value="KMW70250.1"/>
    <property type="molecule type" value="Genomic_DNA"/>
</dbReference>
<proteinExistence type="predicted"/>
<dbReference type="OrthoDB" id="467165at2"/>
<reference evidence="1 2" key="1">
    <citation type="submission" date="2015-06" db="EMBL/GenBank/DDBJ databases">
        <title>Draft genome assembly of filamentous brackish cyanobacterium Limnoraphis robusta strain CS-951.</title>
        <authorList>
            <person name="Willis A."/>
            <person name="Parks M."/>
            <person name="Burford M.A."/>
        </authorList>
    </citation>
    <scope>NUCLEOTIDE SEQUENCE [LARGE SCALE GENOMIC DNA]</scope>
    <source>
        <strain evidence="1 2">CS-951</strain>
    </source>
</reference>
<dbReference type="AlphaFoldDB" id="A0A0J9EYH3"/>